<evidence type="ECO:0000313" key="3">
    <source>
        <dbReference type="EMBL" id="NIA55106.1"/>
    </source>
</evidence>
<dbReference type="RefSeq" id="WP_166860175.1">
    <property type="nucleotide sequence ID" value="NZ_JAAQOM010000009.1"/>
</dbReference>
<evidence type="ECO:0000313" key="4">
    <source>
        <dbReference type="Proteomes" id="UP000716322"/>
    </source>
</evidence>
<sequence>MPGSIIFRSPLRAALAACAAVLLAVPGAMAAVPVQSDDIAELSLEELANIKVTSVSRREESPADAATSIFVTTGSDVRRPGAQSRHAHRGRTRRRRAHRPGAPTRPARPRQANNRQGCDHSGFRTQRTR</sequence>
<gene>
    <name evidence="3" type="ORF">HAV22_15825</name>
</gene>
<dbReference type="EMBL" id="JAAQOM010000009">
    <property type="protein sequence ID" value="NIA55106.1"/>
    <property type="molecule type" value="Genomic_DNA"/>
</dbReference>
<evidence type="ECO:0008006" key="5">
    <source>
        <dbReference type="Google" id="ProtNLM"/>
    </source>
</evidence>
<dbReference type="Proteomes" id="UP000716322">
    <property type="component" value="Unassembled WGS sequence"/>
</dbReference>
<name>A0ABX0PE07_9BURK</name>
<evidence type="ECO:0000256" key="1">
    <source>
        <dbReference type="SAM" id="MobiDB-lite"/>
    </source>
</evidence>
<feature type="region of interest" description="Disordered" evidence="1">
    <location>
        <begin position="55"/>
        <end position="129"/>
    </location>
</feature>
<feature type="signal peptide" evidence="2">
    <location>
        <begin position="1"/>
        <end position="30"/>
    </location>
</feature>
<evidence type="ECO:0000256" key="2">
    <source>
        <dbReference type="SAM" id="SignalP"/>
    </source>
</evidence>
<feature type="chain" id="PRO_5045263826" description="TonB-dependent receptor plug domain-containing protein" evidence="2">
    <location>
        <begin position="31"/>
        <end position="129"/>
    </location>
</feature>
<organism evidence="3 4">
    <name type="scientific">Telluria antibiotica</name>
    <dbReference type="NCBI Taxonomy" id="2717319"/>
    <lineage>
        <taxon>Bacteria</taxon>
        <taxon>Pseudomonadati</taxon>
        <taxon>Pseudomonadota</taxon>
        <taxon>Betaproteobacteria</taxon>
        <taxon>Burkholderiales</taxon>
        <taxon>Oxalobacteraceae</taxon>
        <taxon>Telluria group</taxon>
        <taxon>Telluria</taxon>
    </lineage>
</organism>
<feature type="compositionally biased region" description="Basic residues" evidence="1">
    <location>
        <begin position="85"/>
        <end position="99"/>
    </location>
</feature>
<keyword evidence="2" id="KW-0732">Signal</keyword>
<protein>
    <recommendedName>
        <fullName evidence="5">TonB-dependent receptor plug domain-containing protein</fullName>
    </recommendedName>
</protein>
<proteinExistence type="predicted"/>
<accession>A0ABX0PE07</accession>
<reference evidence="3 4" key="1">
    <citation type="submission" date="2020-03" db="EMBL/GenBank/DDBJ databases">
        <title>Genome sequence of strain Massilia sp. TW-1.</title>
        <authorList>
            <person name="Chaudhary D.K."/>
        </authorList>
    </citation>
    <scope>NUCLEOTIDE SEQUENCE [LARGE SCALE GENOMIC DNA]</scope>
    <source>
        <strain evidence="3 4">TW-1</strain>
    </source>
</reference>
<keyword evidence="4" id="KW-1185">Reference proteome</keyword>
<comment type="caution">
    <text evidence="3">The sequence shown here is derived from an EMBL/GenBank/DDBJ whole genome shotgun (WGS) entry which is preliminary data.</text>
</comment>